<accession>A0A1F5G0V9</accession>
<protein>
    <recommendedName>
        <fullName evidence="3">DUF4258 domain-containing protein</fullName>
    </recommendedName>
</protein>
<organism evidence="1 2">
    <name type="scientific">Candidatus Curtissbacteria bacterium RIFCSPHIGHO2_01_FULL_41_13</name>
    <dbReference type="NCBI Taxonomy" id="1797745"/>
    <lineage>
        <taxon>Bacteria</taxon>
        <taxon>Candidatus Curtissiibacteriota</taxon>
    </lineage>
</organism>
<dbReference type="AlphaFoldDB" id="A0A1F5G0V9"/>
<reference evidence="1 2" key="1">
    <citation type="journal article" date="2016" name="Nat. Commun.">
        <title>Thousands of microbial genomes shed light on interconnected biogeochemical processes in an aquifer system.</title>
        <authorList>
            <person name="Anantharaman K."/>
            <person name="Brown C.T."/>
            <person name="Hug L.A."/>
            <person name="Sharon I."/>
            <person name="Castelle C.J."/>
            <person name="Probst A.J."/>
            <person name="Thomas B.C."/>
            <person name="Singh A."/>
            <person name="Wilkins M.J."/>
            <person name="Karaoz U."/>
            <person name="Brodie E.L."/>
            <person name="Williams K.H."/>
            <person name="Hubbard S.S."/>
            <person name="Banfield J.F."/>
        </authorList>
    </citation>
    <scope>NUCLEOTIDE SEQUENCE [LARGE SCALE GENOMIC DNA]</scope>
</reference>
<evidence type="ECO:0000313" key="2">
    <source>
        <dbReference type="Proteomes" id="UP000177069"/>
    </source>
</evidence>
<dbReference type="Proteomes" id="UP000177069">
    <property type="component" value="Unassembled WGS sequence"/>
</dbReference>
<dbReference type="EMBL" id="MFBA01000026">
    <property type="protein sequence ID" value="OGD85444.1"/>
    <property type="molecule type" value="Genomic_DNA"/>
</dbReference>
<proteinExistence type="predicted"/>
<sequence>MKIKYTRHAEKKFADLRIFGIFVTKSKISDTIKKPKYRSLDNGNSIIAAGFDKRHNLRVVYKQQRGDIIVITFYIYRKGRYGEN</sequence>
<evidence type="ECO:0008006" key="3">
    <source>
        <dbReference type="Google" id="ProtNLM"/>
    </source>
</evidence>
<evidence type="ECO:0000313" key="1">
    <source>
        <dbReference type="EMBL" id="OGD85444.1"/>
    </source>
</evidence>
<name>A0A1F5G0V9_9BACT</name>
<gene>
    <name evidence="1" type="ORF">A2696_02465</name>
</gene>
<comment type="caution">
    <text evidence="1">The sequence shown here is derived from an EMBL/GenBank/DDBJ whole genome shotgun (WGS) entry which is preliminary data.</text>
</comment>